<dbReference type="EMBL" id="AP024597">
    <property type="protein sequence ID" value="BCU70563.1"/>
    <property type="molecule type" value="Genomic_DNA"/>
</dbReference>
<evidence type="ECO:0000313" key="2">
    <source>
        <dbReference type="Proteomes" id="UP000825123"/>
    </source>
</evidence>
<dbReference type="AlphaFoldDB" id="A0A8D5U763"/>
<organism evidence="1 2">
    <name type="scientific">Stygiolobus caldivivus</name>
    <dbReference type="NCBI Taxonomy" id="2824673"/>
    <lineage>
        <taxon>Archaea</taxon>
        <taxon>Thermoproteota</taxon>
        <taxon>Thermoprotei</taxon>
        <taxon>Sulfolobales</taxon>
        <taxon>Sulfolobaceae</taxon>
        <taxon>Stygiolobus</taxon>
    </lineage>
</organism>
<gene>
    <name evidence="1" type="ORF">KN1_18600</name>
</gene>
<accession>A0A8D5U763</accession>
<keyword evidence="2" id="KW-1185">Reference proteome</keyword>
<reference evidence="1 2" key="1">
    <citation type="submission" date="2021-04" db="EMBL/GenBank/DDBJ databases">
        <title>Complete genome sequence of Stygiolobus sp. KN-1.</title>
        <authorList>
            <person name="Nakamura K."/>
            <person name="Sakai H."/>
            <person name="Kurosawa N."/>
        </authorList>
    </citation>
    <scope>NUCLEOTIDE SEQUENCE [LARGE SCALE GENOMIC DNA]</scope>
    <source>
        <strain evidence="1 2">KN-1</strain>
    </source>
</reference>
<dbReference type="GeneID" id="66163587"/>
<dbReference type="Proteomes" id="UP000825123">
    <property type="component" value="Chromosome"/>
</dbReference>
<sequence>MQTKKKIEYKKISLNEFLHIVSSLLKEYNCIEDIFSYLFQDKLLFEFISAFIQIEVIDKNSKVDEILNKLKQINLYPYSIGEPIIKIKKGKVYPLLPIADYLRLACKNKIYLKDRKVIEKLTYGKNATLGINDILASEKLIDKGKYLIYDIDDIFICFSMIKLKNERVEIIPDLDIGWYLREGK</sequence>
<protein>
    <submittedName>
        <fullName evidence="1">Uncharacterized protein</fullName>
    </submittedName>
</protein>
<proteinExistence type="predicted"/>
<dbReference type="RefSeq" id="WP_225905639.1">
    <property type="nucleotide sequence ID" value="NZ_AP024597.1"/>
</dbReference>
<name>A0A8D5U763_9CREN</name>
<dbReference type="KEGG" id="csty:KN1_18600"/>
<evidence type="ECO:0000313" key="1">
    <source>
        <dbReference type="EMBL" id="BCU70563.1"/>
    </source>
</evidence>